<organism evidence="2 3">
    <name type="scientific">Neonectria ditissima</name>
    <dbReference type="NCBI Taxonomy" id="78410"/>
    <lineage>
        <taxon>Eukaryota</taxon>
        <taxon>Fungi</taxon>
        <taxon>Dikarya</taxon>
        <taxon>Ascomycota</taxon>
        <taxon>Pezizomycotina</taxon>
        <taxon>Sordariomycetes</taxon>
        <taxon>Hypocreomycetidae</taxon>
        <taxon>Hypocreales</taxon>
        <taxon>Nectriaceae</taxon>
        <taxon>Neonectria</taxon>
    </lineage>
</organism>
<evidence type="ECO:0000313" key="3">
    <source>
        <dbReference type="Proteomes" id="UP000050424"/>
    </source>
</evidence>
<accession>A0A0N8H8E5</accession>
<dbReference type="OrthoDB" id="5098795at2759"/>
<feature type="region of interest" description="Disordered" evidence="1">
    <location>
        <begin position="541"/>
        <end position="563"/>
    </location>
</feature>
<feature type="region of interest" description="Disordered" evidence="1">
    <location>
        <begin position="587"/>
        <end position="633"/>
    </location>
</feature>
<feature type="compositionally biased region" description="Polar residues" evidence="1">
    <location>
        <begin position="328"/>
        <end position="337"/>
    </location>
</feature>
<feature type="region of interest" description="Disordered" evidence="1">
    <location>
        <begin position="225"/>
        <end position="313"/>
    </location>
</feature>
<feature type="compositionally biased region" description="Low complexity" evidence="1">
    <location>
        <begin position="300"/>
        <end position="313"/>
    </location>
</feature>
<dbReference type="Proteomes" id="UP000050424">
    <property type="component" value="Unassembled WGS sequence"/>
</dbReference>
<feature type="compositionally biased region" description="Basic and acidic residues" evidence="1">
    <location>
        <begin position="230"/>
        <end position="245"/>
    </location>
</feature>
<sequence>MLFTKRDTLHTLSQAPCFSLSFTILRLSRPRNQPLEPPTTSPNVSICPVSGPPRNGRQSSEPSQIDRPLAALAPSGHATSRRLTYTPNNTTPASEPPLSPSVSVHSRLHNSAARSPCAIYCPYKLPVHILNPTVPSISNQYTPPIPLNNTLNSQLALPHSHHLSTQNISSHSFDCISKHSTNFIHPPICHLHSSNQHHTTLNPPPLATTANQLLSPVMSIFSRFRRSRQQAKEKNEAAAKQKQQDKPAPYRHTPRHAASDSIGSGPPGARQADQARIREAHHRRSAMISVSPEIHMGFPRSPRAASSASCSNSFVGSSVYSRPGFYSNAGSPSSRSMSIKGKEVDRGPYSPCLSPSSSKGGDSPSRSSGTSLDGPDIQPAPTIRVVQPAPAARPSTSVGHPHRLHPSARSPSDPFVDKIALAQVARLASTPLAHRSTRPQPSVPPITTPTKQLISLSGSPHRSPAHSHSRNPSGQSSFWERHSRQGSVSSLPTLTPTSTKHHSSGPMTPQSKAPALDFAGFDLEPVRSSLLDFDFQFDSIPRSSGDGALDSDGKNTQRCASRSRYQEQEIIDPSVGLLDFGLSRKGRNVAPSRLTPDRVVNTFPAPASPPTPTPKSKPWKLGKAGSKLLRRNH</sequence>
<name>A0A0N8H8E5_9HYPO</name>
<evidence type="ECO:0000313" key="2">
    <source>
        <dbReference type="EMBL" id="KPM44348.1"/>
    </source>
</evidence>
<feature type="region of interest" description="Disordered" evidence="1">
    <location>
        <begin position="31"/>
        <end position="107"/>
    </location>
</feature>
<protein>
    <submittedName>
        <fullName evidence="2">Uncharacterized protein</fullName>
    </submittedName>
</protein>
<gene>
    <name evidence="2" type="ORF">AK830_g2206</name>
</gene>
<evidence type="ECO:0000256" key="1">
    <source>
        <dbReference type="SAM" id="MobiDB-lite"/>
    </source>
</evidence>
<keyword evidence="3" id="KW-1185">Reference proteome</keyword>
<feature type="compositionally biased region" description="Polar residues" evidence="1">
    <location>
        <begin position="77"/>
        <end position="93"/>
    </location>
</feature>
<feature type="compositionally biased region" description="Low complexity" evidence="1">
    <location>
        <begin position="354"/>
        <end position="369"/>
    </location>
</feature>
<reference evidence="2 3" key="1">
    <citation type="submission" date="2015-09" db="EMBL/GenBank/DDBJ databases">
        <title>Draft genome of a European isolate of the apple canker pathogen Neonectria ditissima.</title>
        <authorList>
            <person name="Gomez-Cortecero A."/>
            <person name="Harrison R.J."/>
            <person name="Armitage A.D."/>
        </authorList>
    </citation>
    <scope>NUCLEOTIDE SEQUENCE [LARGE SCALE GENOMIC DNA]</scope>
    <source>
        <strain evidence="2 3">R09/05</strain>
    </source>
</reference>
<dbReference type="AlphaFoldDB" id="A0A0N8H8E5"/>
<feature type="compositionally biased region" description="Pro residues" evidence="1">
    <location>
        <begin position="606"/>
        <end position="615"/>
    </location>
</feature>
<proteinExistence type="predicted"/>
<feature type="region of interest" description="Disordered" evidence="1">
    <location>
        <begin position="430"/>
        <end position="513"/>
    </location>
</feature>
<feature type="region of interest" description="Disordered" evidence="1">
    <location>
        <begin position="325"/>
        <end position="414"/>
    </location>
</feature>
<dbReference type="EMBL" id="LKCW01000020">
    <property type="protein sequence ID" value="KPM44348.1"/>
    <property type="molecule type" value="Genomic_DNA"/>
</dbReference>
<feature type="compositionally biased region" description="Low complexity" evidence="1">
    <location>
        <begin position="487"/>
        <end position="498"/>
    </location>
</feature>
<comment type="caution">
    <text evidence="2">The sequence shown here is derived from an EMBL/GenBank/DDBJ whole genome shotgun (WGS) entry which is preliminary data.</text>
</comment>